<dbReference type="GO" id="GO:0016020">
    <property type="term" value="C:membrane"/>
    <property type="evidence" value="ECO:0007669"/>
    <property type="project" value="InterPro"/>
</dbReference>
<dbReference type="Proteomes" id="UP000077875">
    <property type="component" value="Chromosome"/>
</dbReference>
<dbReference type="EMBL" id="CP015243">
    <property type="protein sequence ID" value="ANF59644.1"/>
    <property type="molecule type" value="Genomic_DNA"/>
</dbReference>
<comment type="function">
    <text evidence="4">Part of a binding-protein-dependent transport system for aliphatic sulfonates. Putative binding protein.</text>
</comment>
<name>A0A172YKA0_9GAMM</name>
<protein>
    <recommendedName>
        <fullName evidence="5">Putative aliphatic sulfonates-binding protein</fullName>
    </recommendedName>
</protein>
<reference evidence="8 9" key="1">
    <citation type="submission" date="2016-04" db="EMBL/GenBank/DDBJ databases">
        <title>Complete Genome Sequence of Halotalea alkalilenta IHB B 13600.</title>
        <authorList>
            <person name="Swarnkar M.K."/>
            <person name="Sharma A."/>
            <person name="Kaushal K."/>
            <person name="Soni R."/>
            <person name="Rana S."/>
            <person name="Singh A.K."/>
            <person name="Gulati A."/>
        </authorList>
    </citation>
    <scope>NUCLEOTIDE SEQUENCE [LARGE SCALE GENOMIC DNA]</scope>
    <source>
        <strain evidence="8 9">IHB B 13600</strain>
    </source>
</reference>
<feature type="signal peptide" evidence="6">
    <location>
        <begin position="1"/>
        <end position="17"/>
    </location>
</feature>
<dbReference type="SUPFAM" id="SSF53850">
    <property type="entry name" value="Periplasmic binding protein-like II"/>
    <property type="match status" value="1"/>
</dbReference>
<evidence type="ECO:0000256" key="2">
    <source>
        <dbReference type="ARBA" id="ARBA00022448"/>
    </source>
</evidence>
<comment type="similarity">
    <text evidence="1">Belongs to the bacterial solute-binding protein SsuA/TauA family.</text>
</comment>
<gene>
    <name evidence="8" type="ORF">A5892_12010</name>
</gene>
<evidence type="ECO:0000256" key="1">
    <source>
        <dbReference type="ARBA" id="ARBA00010742"/>
    </source>
</evidence>
<dbReference type="AlphaFoldDB" id="A0A172YKA0"/>
<dbReference type="InterPro" id="IPR010067">
    <property type="entry name" value="ABC_SsuA_sub-bd"/>
</dbReference>
<evidence type="ECO:0000256" key="3">
    <source>
        <dbReference type="ARBA" id="ARBA00022729"/>
    </source>
</evidence>
<dbReference type="Gene3D" id="3.40.190.10">
    <property type="entry name" value="Periplasmic binding protein-like II"/>
    <property type="match status" value="2"/>
</dbReference>
<dbReference type="GO" id="GO:0042626">
    <property type="term" value="F:ATPase-coupled transmembrane transporter activity"/>
    <property type="evidence" value="ECO:0007669"/>
    <property type="project" value="InterPro"/>
</dbReference>
<dbReference type="InterPro" id="IPR001638">
    <property type="entry name" value="Solute-binding_3/MltF_N"/>
</dbReference>
<evidence type="ECO:0000313" key="9">
    <source>
        <dbReference type="Proteomes" id="UP000077875"/>
    </source>
</evidence>
<evidence type="ECO:0000313" key="8">
    <source>
        <dbReference type="EMBL" id="ANF59644.1"/>
    </source>
</evidence>
<evidence type="ECO:0000256" key="4">
    <source>
        <dbReference type="ARBA" id="ARBA00055538"/>
    </source>
</evidence>
<dbReference type="STRING" id="376489.A5892_12010"/>
<keyword evidence="3 6" id="KW-0732">Signal</keyword>
<evidence type="ECO:0000256" key="6">
    <source>
        <dbReference type="SAM" id="SignalP"/>
    </source>
</evidence>
<dbReference type="Pfam" id="PF13379">
    <property type="entry name" value="NMT1_2"/>
    <property type="match status" value="1"/>
</dbReference>
<feature type="chain" id="PRO_5008004796" description="Putative aliphatic sulfonates-binding protein" evidence="6">
    <location>
        <begin position="18"/>
        <end position="294"/>
    </location>
</feature>
<dbReference type="SMART" id="SM00062">
    <property type="entry name" value="PBPb"/>
    <property type="match status" value="1"/>
</dbReference>
<keyword evidence="2" id="KW-0813">Transport</keyword>
<dbReference type="KEGG" id="haa:A5892_12010"/>
<sequence length="294" mass="30966">MLSLCALPWWAALSAQAATTLEIGDQKGNAQAILEASGALQGADYQVNWHEFASAAPLLEALRVGSLDAGSVGDAPLTFAIAAGLEAKALSAYHSDGLSIIVPGDAALHSVGDLAGKRIGVARGSIGHLIVLDQLGKAGLSAHDVSLIYLTPAEASLALSRGDVDAVGTWEPYVSFSAKQQGTREIATLRSRTYFVASDSALAEKRAALDDFAERLAQAREWGREHRQAYAEAFAKVTGLPLDVAAATIERNDNTPEPISAEVVARQQNVIDLYQQAGLIPTHLDAHDFFAESP</sequence>
<keyword evidence="9" id="KW-1185">Reference proteome</keyword>
<accession>A0A172YKA0</accession>
<dbReference type="PANTHER" id="PTHR30024">
    <property type="entry name" value="ALIPHATIC SULFONATES-BINDING PROTEIN-RELATED"/>
    <property type="match status" value="1"/>
</dbReference>
<evidence type="ECO:0000259" key="7">
    <source>
        <dbReference type="SMART" id="SM00062"/>
    </source>
</evidence>
<dbReference type="PANTHER" id="PTHR30024:SF48">
    <property type="entry name" value="ABC TRANSPORTER SUBSTRATE-BINDING PROTEIN"/>
    <property type="match status" value="1"/>
</dbReference>
<organism evidence="8 9">
    <name type="scientific">Halotalea alkalilenta</name>
    <dbReference type="NCBI Taxonomy" id="376489"/>
    <lineage>
        <taxon>Bacteria</taxon>
        <taxon>Pseudomonadati</taxon>
        <taxon>Pseudomonadota</taxon>
        <taxon>Gammaproteobacteria</taxon>
        <taxon>Oceanospirillales</taxon>
        <taxon>Halomonadaceae</taxon>
        <taxon>Halotalea</taxon>
    </lineage>
</organism>
<dbReference type="NCBIfam" id="TIGR01728">
    <property type="entry name" value="SsuA_fam"/>
    <property type="match status" value="1"/>
</dbReference>
<feature type="domain" description="Solute-binding protein family 3/N-terminal" evidence="7">
    <location>
        <begin position="20"/>
        <end position="226"/>
    </location>
</feature>
<evidence type="ECO:0000256" key="5">
    <source>
        <dbReference type="ARBA" id="ARBA00070228"/>
    </source>
</evidence>
<dbReference type="FunFam" id="3.40.190.10:FF:000050">
    <property type="entry name" value="Sulfonate ABC transporter substrate-binding protein"/>
    <property type="match status" value="1"/>
</dbReference>
<proteinExistence type="inferred from homology"/>